<dbReference type="AlphaFoldDB" id="A0A2M9FXT7"/>
<dbReference type="EMBL" id="PHIG01000047">
    <property type="protein sequence ID" value="PJK28276.1"/>
    <property type="molecule type" value="Genomic_DNA"/>
</dbReference>
<name>A0A2M9FXT7_9PROT</name>
<comment type="caution">
    <text evidence="5">The sequence shown here is derived from an EMBL/GenBank/DDBJ whole genome shotgun (WGS) entry which is preliminary data.</text>
</comment>
<dbReference type="Gene3D" id="2.60.40.10">
    <property type="entry name" value="Immunoglobulins"/>
    <property type="match status" value="1"/>
</dbReference>
<feature type="domain" description="Heparinase II N-terminal" evidence="4">
    <location>
        <begin position="304"/>
        <end position="475"/>
    </location>
</feature>
<dbReference type="Pfam" id="PF16332">
    <property type="entry name" value="DUF4962"/>
    <property type="match status" value="1"/>
</dbReference>
<organism evidence="5 6">
    <name type="scientific">Minwuia thermotolerans</name>
    <dbReference type="NCBI Taxonomy" id="2056226"/>
    <lineage>
        <taxon>Bacteria</taxon>
        <taxon>Pseudomonadati</taxon>
        <taxon>Pseudomonadota</taxon>
        <taxon>Alphaproteobacteria</taxon>
        <taxon>Minwuiales</taxon>
        <taxon>Minwuiaceae</taxon>
        <taxon>Minwuia</taxon>
    </lineage>
</organism>
<dbReference type="Gene3D" id="1.50.10.100">
    <property type="entry name" value="Chondroitin AC/alginate lyase"/>
    <property type="match status" value="1"/>
</dbReference>
<dbReference type="InterPro" id="IPR013783">
    <property type="entry name" value="Ig-like_fold"/>
</dbReference>
<dbReference type="InterPro" id="IPR032518">
    <property type="entry name" value="HepII_N"/>
</dbReference>
<feature type="domain" description="Heparinase II/III-like C-terminal" evidence="3">
    <location>
        <begin position="545"/>
        <end position="712"/>
    </location>
</feature>
<evidence type="ECO:0000256" key="1">
    <source>
        <dbReference type="ARBA" id="ARBA00004196"/>
    </source>
</evidence>
<evidence type="ECO:0000259" key="4">
    <source>
        <dbReference type="Pfam" id="PF16332"/>
    </source>
</evidence>
<dbReference type="Gene3D" id="2.70.98.70">
    <property type="match status" value="1"/>
</dbReference>
<dbReference type="InterPro" id="IPR012480">
    <property type="entry name" value="Hepar_II_III_C"/>
</dbReference>
<evidence type="ECO:0000313" key="6">
    <source>
        <dbReference type="Proteomes" id="UP000229498"/>
    </source>
</evidence>
<evidence type="ECO:0000256" key="2">
    <source>
        <dbReference type="SAM" id="MobiDB-lite"/>
    </source>
</evidence>
<dbReference type="OrthoDB" id="9772435at2"/>
<keyword evidence="6" id="KW-1185">Reference proteome</keyword>
<proteinExistence type="predicted"/>
<evidence type="ECO:0000259" key="3">
    <source>
        <dbReference type="Pfam" id="PF07940"/>
    </source>
</evidence>
<sequence length="845" mass="91988">MATGRQGLGPAGGGCAGPGCRARRRLMPGRRMGAVMLAAAGIVVLATPGTAERFDPHQSPPNVPRNVQDWLTPEDRKELRERPEDSSVQLENPPVFGWKSGRDMYSFEVAIERDGEPYLTFVTTSNIFRPDSPLPPGAFNWRVRQLDQIGRPRRAGDNGGWSVPRTFNLREDSITLQVPDIWTAFGKAETARRPRALPPRPARLDEAKQAVFDVVLARYLKEAGSAPAFAGLRGSVAGAGEGIARSREVRARLRQMIRRMNDALAVSVLHPDEAVRDRAAGTAGVYLDGIVGFDAFGRTGHAGDDLLNIRIAKAVARAYDILYRRMDPERRGEVQRHVEFRTQAAFDFFLLNDRGNLGQFTLSSHGFQIATHVLAIAALMAGDSDRATLWFRDTYPLVSTIVTPWGGDDGGYSNGVNYGVWEFVNHVDSWDVIHNVVGFPYFETAWVRNFAEFLTYFAPPGVSQAGFGDGAEKLRPELWAEISRLYVERGRGEYATALLAAWRAHLDIAGAEADELSNALLWPRLFGVQAARSGAPRALGEIPDAAIFPDIGWAAVHSDLPDPERYSILFKSSQFGSFSHSHADQNSFMVMGHGRPLLIDSGYYDGYRSAHHDGWTRRTVAHNAITYDGGKGQPIDDPTAKGRLTDYWRCGGAVKLTGRAARAYGGDIVEADRTLLHLPGGLLLVHDRMAAGTPKRWEWNFHAAAPILAVGDRTARIRNGPAEASVELLVGPPVRLELAEGFPEPPNERLMGPAAQQYHGVFVTESASAVFETLALIRIGGGGGQPVTAREGEGGGIRFEAGRYSGSFAGGRTHLLVDGAPLAAANCAVPPRTLLAGGRLRFGRD</sequence>
<dbReference type="GO" id="GO:0030313">
    <property type="term" value="C:cell envelope"/>
    <property type="evidence" value="ECO:0007669"/>
    <property type="project" value="UniProtKB-SubCell"/>
</dbReference>
<dbReference type="Proteomes" id="UP000229498">
    <property type="component" value="Unassembled WGS sequence"/>
</dbReference>
<gene>
    <name evidence="5" type="ORF">CVT23_18050</name>
</gene>
<evidence type="ECO:0000313" key="5">
    <source>
        <dbReference type="EMBL" id="PJK28276.1"/>
    </source>
</evidence>
<accession>A0A2M9FXT7</accession>
<reference evidence="5 6" key="1">
    <citation type="submission" date="2017-11" db="EMBL/GenBank/DDBJ databases">
        <title>Draft genome sequence of Rhizobiales bacterium SY3-13.</title>
        <authorList>
            <person name="Sun C."/>
        </authorList>
    </citation>
    <scope>NUCLEOTIDE SEQUENCE [LARGE SCALE GENOMIC DNA]</scope>
    <source>
        <strain evidence="5 6">SY3-13</strain>
    </source>
</reference>
<dbReference type="Pfam" id="PF07940">
    <property type="entry name" value="Hepar_II_III_C"/>
    <property type="match status" value="1"/>
</dbReference>
<dbReference type="GO" id="GO:0016829">
    <property type="term" value="F:lyase activity"/>
    <property type="evidence" value="ECO:0007669"/>
    <property type="project" value="InterPro"/>
</dbReference>
<comment type="subcellular location">
    <subcellularLocation>
        <location evidence="1">Cell envelope</location>
    </subcellularLocation>
</comment>
<feature type="region of interest" description="Disordered" evidence="2">
    <location>
        <begin position="51"/>
        <end position="70"/>
    </location>
</feature>
<dbReference type="InterPro" id="IPR008929">
    <property type="entry name" value="Chondroitin_lyas"/>
</dbReference>
<protein>
    <submittedName>
        <fullName evidence="5">Uncharacterized protein</fullName>
    </submittedName>
</protein>